<evidence type="ECO:0000256" key="10">
    <source>
        <dbReference type="ARBA" id="ARBA00023004"/>
    </source>
</evidence>
<dbReference type="RefSeq" id="WP_183394978.1">
    <property type="nucleotide sequence ID" value="NZ_JACIDR010000002.1"/>
</dbReference>
<evidence type="ECO:0000256" key="2">
    <source>
        <dbReference type="ARBA" id="ARBA00004651"/>
    </source>
</evidence>
<dbReference type="InterPro" id="IPR016174">
    <property type="entry name" value="Di-haem_cyt_TM"/>
</dbReference>
<evidence type="ECO:0000256" key="13">
    <source>
        <dbReference type="SAM" id="Phobius"/>
    </source>
</evidence>
<dbReference type="Pfam" id="PF01292">
    <property type="entry name" value="Ni_hydr_CYTB"/>
    <property type="match status" value="1"/>
</dbReference>
<name>A0A7W6GGV3_9HYPH</name>
<evidence type="ECO:0000259" key="14">
    <source>
        <dbReference type="Pfam" id="PF01292"/>
    </source>
</evidence>
<keyword evidence="9 13" id="KW-1133">Transmembrane helix</keyword>
<organism evidence="15 16">
    <name type="scientific">Hansschlegelia beijingensis</name>
    <dbReference type="NCBI Taxonomy" id="1133344"/>
    <lineage>
        <taxon>Bacteria</taxon>
        <taxon>Pseudomonadati</taxon>
        <taxon>Pseudomonadota</taxon>
        <taxon>Alphaproteobacteria</taxon>
        <taxon>Hyphomicrobiales</taxon>
        <taxon>Methylopilaceae</taxon>
        <taxon>Hansschlegelia</taxon>
    </lineage>
</organism>
<keyword evidence="16" id="KW-1185">Reference proteome</keyword>
<keyword evidence="6 13" id="KW-0812">Transmembrane</keyword>
<proteinExistence type="inferred from homology"/>
<sequence>MTNSSRSGAIAATVRIAAGSDRSHYDSFSIILHWATVVLVVLLFVLAEVWGFLPRPERHLLVVAHMSFGVILTAVIVARVAWRLTPGHQVSPAVTGWVEIAAKSVHYVLYGLLAAQALLGFAIRWSGENPKGMSFFGLLIPSPFGPSSKALHELFEETHDWLAWAIIIIAAGHAVAALYHQYVLKDDVLRRMLPDGRARQSGRTSSRP</sequence>
<dbReference type="GO" id="GO:0005886">
    <property type="term" value="C:plasma membrane"/>
    <property type="evidence" value="ECO:0007669"/>
    <property type="project" value="UniProtKB-SubCell"/>
</dbReference>
<comment type="caution">
    <text evidence="15">The sequence shown here is derived from an EMBL/GenBank/DDBJ whole genome shotgun (WGS) entry which is preliminary data.</text>
</comment>
<keyword evidence="3" id="KW-0813">Transport</keyword>
<evidence type="ECO:0000313" key="15">
    <source>
        <dbReference type="EMBL" id="MBB3973129.1"/>
    </source>
</evidence>
<dbReference type="SUPFAM" id="SSF81342">
    <property type="entry name" value="Transmembrane di-heme cytochromes"/>
    <property type="match status" value="1"/>
</dbReference>
<keyword evidence="11 13" id="KW-0472">Membrane</keyword>
<evidence type="ECO:0000256" key="7">
    <source>
        <dbReference type="ARBA" id="ARBA00022723"/>
    </source>
</evidence>
<evidence type="ECO:0000256" key="8">
    <source>
        <dbReference type="ARBA" id="ARBA00022982"/>
    </source>
</evidence>
<reference evidence="15 16" key="1">
    <citation type="submission" date="2020-08" db="EMBL/GenBank/DDBJ databases">
        <title>Genomic Encyclopedia of Type Strains, Phase IV (KMG-IV): sequencing the most valuable type-strain genomes for metagenomic binning, comparative biology and taxonomic classification.</title>
        <authorList>
            <person name="Goeker M."/>
        </authorList>
    </citation>
    <scope>NUCLEOTIDE SEQUENCE [LARGE SCALE GENOMIC DNA]</scope>
    <source>
        <strain evidence="15 16">DSM 25481</strain>
    </source>
</reference>
<protein>
    <submittedName>
        <fullName evidence="15">Cytochrome b561</fullName>
    </submittedName>
</protein>
<keyword evidence="10" id="KW-0408">Iron</keyword>
<keyword evidence="5" id="KW-0349">Heme</keyword>
<evidence type="ECO:0000256" key="5">
    <source>
        <dbReference type="ARBA" id="ARBA00022617"/>
    </source>
</evidence>
<evidence type="ECO:0000256" key="1">
    <source>
        <dbReference type="ARBA" id="ARBA00001970"/>
    </source>
</evidence>
<dbReference type="AlphaFoldDB" id="A0A7W6GGV3"/>
<accession>A0A7W6GGV3</accession>
<comment type="subcellular location">
    <subcellularLocation>
        <location evidence="2">Cell membrane</location>
        <topology evidence="2">Multi-pass membrane protein</topology>
    </subcellularLocation>
</comment>
<dbReference type="GO" id="GO:0009055">
    <property type="term" value="F:electron transfer activity"/>
    <property type="evidence" value="ECO:0007669"/>
    <property type="project" value="InterPro"/>
</dbReference>
<feature type="transmembrane region" description="Helical" evidence="13">
    <location>
        <begin position="31"/>
        <end position="53"/>
    </location>
</feature>
<keyword evidence="8" id="KW-0249">Electron transport</keyword>
<gene>
    <name evidence="15" type="ORF">GGR24_001786</name>
</gene>
<dbReference type="PANTHER" id="PTHR30529">
    <property type="entry name" value="CYTOCHROME B561"/>
    <property type="match status" value="1"/>
</dbReference>
<feature type="transmembrane region" description="Helical" evidence="13">
    <location>
        <begin position="60"/>
        <end position="84"/>
    </location>
</feature>
<dbReference type="GO" id="GO:0022904">
    <property type="term" value="P:respiratory electron transport chain"/>
    <property type="evidence" value="ECO:0007669"/>
    <property type="project" value="InterPro"/>
</dbReference>
<feature type="transmembrane region" description="Helical" evidence="13">
    <location>
        <begin position="104"/>
        <end position="123"/>
    </location>
</feature>
<dbReference type="Proteomes" id="UP000528964">
    <property type="component" value="Unassembled WGS sequence"/>
</dbReference>
<evidence type="ECO:0000256" key="12">
    <source>
        <dbReference type="ARBA" id="ARBA00037975"/>
    </source>
</evidence>
<dbReference type="InterPro" id="IPR011577">
    <property type="entry name" value="Cyt_b561_bac/Ni-Hgenase"/>
</dbReference>
<comment type="similarity">
    <text evidence="12">Belongs to the cytochrome b561 family.</text>
</comment>
<comment type="cofactor">
    <cofactor evidence="1">
        <name>heme b</name>
        <dbReference type="ChEBI" id="CHEBI:60344"/>
    </cofactor>
</comment>
<feature type="transmembrane region" description="Helical" evidence="13">
    <location>
        <begin position="161"/>
        <end position="182"/>
    </location>
</feature>
<evidence type="ECO:0000256" key="9">
    <source>
        <dbReference type="ARBA" id="ARBA00022989"/>
    </source>
</evidence>
<evidence type="ECO:0000256" key="4">
    <source>
        <dbReference type="ARBA" id="ARBA00022475"/>
    </source>
</evidence>
<keyword evidence="7" id="KW-0479">Metal-binding</keyword>
<dbReference type="PANTHER" id="PTHR30529:SF1">
    <property type="entry name" value="CYTOCHROME B561 HOMOLOG 2"/>
    <property type="match status" value="1"/>
</dbReference>
<keyword evidence="4" id="KW-1003">Cell membrane</keyword>
<feature type="domain" description="Cytochrome b561 bacterial/Ni-hydrogenase" evidence="14">
    <location>
        <begin position="24"/>
        <end position="194"/>
    </location>
</feature>
<evidence type="ECO:0000256" key="11">
    <source>
        <dbReference type="ARBA" id="ARBA00023136"/>
    </source>
</evidence>
<evidence type="ECO:0000256" key="6">
    <source>
        <dbReference type="ARBA" id="ARBA00022692"/>
    </source>
</evidence>
<evidence type="ECO:0000256" key="3">
    <source>
        <dbReference type="ARBA" id="ARBA00022448"/>
    </source>
</evidence>
<dbReference type="InterPro" id="IPR052168">
    <property type="entry name" value="Cytochrome_b561_oxidase"/>
</dbReference>
<evidence type="ECO:0000313" key="16">
    <source>
        <dbReference type="Proteomes" id="UP000528964"/>
    </source>
</evidence>
<dbReference type="EMBL" id="JACIDR010000002">
    <property type="protein sequence ID" value="MBB3973129.1"/>
    <property type="molecule type" value="Genomic_DNA"/>
</dbReference>
<dbReference type="GO" id="GO:0020037">
    <property type="term" value="F:heme binding"/>
    <property type="evidence" value="ECO:0007669"/>
    <property type="project" value="TreeGrafter"/>
</dbReference>
<dbReference type="GO" id="GO:0046872">
    <property type="term" value="F:metal ion binding"/>
    <property type="evidence" value="ECO:0007669"/>
    <property type="project" value="UniProtKB-KW"/>
</dbReference>